<reference evidence="2 3" key="1">
    <citation type="submission" date="2024-10" db="EMBL/GenBank/DDBJ databases">
        <title>The Natural Products Discovery Center: Release of the First 8490 Sequenced Strains for Exploring Actinobacteria Biosynthetic Diversity.</title>
        <authorList>
            <person name="Kalkreuter E."/>
            <person name="Kautsar S.A."/>
            <person name="Yang D."/>
            <person name="Bader C.D."/>
            <person name="Teijaro C.N."/>
            <person name="Fluegel L."/>
            <person name="Davis C.M."/>
            <person name="Simpson J.R."/>
            <person name="Lauterbach L."/>
            <person name="Steele A.D."/>
            <person name="Gui C."/>
            <person name="Meng S."/>
            <person name="Li G."/>
            <person name="Viehrig K."/>
            <person name="Ye F."/>
            <person name="Su P."/>
            <person name="Kiefer A.F."/>
            <person name="Nichols A."/>
            <person name="Cepeda A.J."/>
            <person name="Yan W."/>
            <person name="Fan B."/>
            <person name="Jiang Y."/>
            <person name="Adhikari A."/>
            <person name="Zheng C.-J."/>
            <person name="Schuster L."/>
            <person name="Cowan T.M."/>
            <person name="Smanski M.J."/>
            <person name="Chevrette M.G."/>
            <person name="De Carvalho L.P.S."/>
            <person name="Shen B."/>
        </authorList>
    </citation>
    <scope>NUCLEOTIDE SEQUENCE [LARGE SCALE GENOMIC DNA]</scope>
    <source>
        <strain evidence="2 3">NPDC017990</strain>
    </source>
</reference>
<keyword evidence="1" id="KW-0732">Signal</keyword>
<evidence type="ECO:0008006" key="4">
    <source>
        <dbReference type="Google" id="ProtNLM"/>
    </source>
</evidence>
<dbReference type="RefSeq" id="WP_397714869.1">
    <property type="nucleotide sequence ID" value="NZ_JBIRGN010000004.1"/>
</dbReference>
<name>A0ABW7QUB8_9ACTN</name>
<comment type="caution">
    <text evidence="2">The sequence shown here is derived from an EMBL/GenBank/DDBJ whole genome shotgun (WGS) entry which is preliminary data.</text>
</comment>
<accession>A0ABW7QUB8</accession>
<gene>
    <name evidence="2" type="ORF">ACH4F9_25555</name>
</gene>
<organism evidence="2 3">
    <name type="scientific">Streptomyces longisporoflavus</name>
    <dbReference type="NCBI Taxonomy" id="28044"/>
    <lineage>
        <taxon>Bacteria</taxon>
        <taxon>Bacillati</taxon>
        <taxon>Actinomycetota</taxon>
        <taxon>Actinomycetes</taxon>
        <taxon>Kitasatosporales</taxon>
        <taxon>Streptomycetaceae</taxon>
        <taxon>Streptomyces</taxon>
    </lineage>
</organism>
<feature type="chain" id="PRO_5046363038" description="Secreted protein" evidence="1">
    <location>
        <begin position="21"/>
        <end position="131"/>
    </location>
</feature>
<proteinExistence type="predicted"/>
<sequence>MRLMSVAGVAAAVSAGVVFAAGPAAAQVFDVTTRASGSYLASAGSMNFQSVGEHISTCDNSTDGAGVIGYWKVGSGGTVHPLYAGGGRATCERVNASAGESSRVYMKVCIRNNGNVIEGTCSAWDSFPAGA</sequence>
<feature type="signal peptide" evidence="1">
    <location>
        <begin position="1"/>
        <end position="20"/>
    </location>
</feature>
<protein>
    <recommendedName>
        <fullName evidence="4">Secreted protein</fullName>
    </recommendedName>
</protein>
<keyword evidence="3" id="KW-1185">Reference proteome</keyword>
<dbReference type="Proteomes" id="UP001610818">
    <property type="component" value="Unassembled WGS sequence"/>
</dbReference>
<evidence type="ECO:0000313" key="2">
    <source>
        <dbReference type="EMBL" id="MFH8548387.1"/>
    </source>
</evidence>
<dbReference type="EMBL" id="JBIRGQ010000004">
    <property type="protein sequence ID" value="MFH8548387.1"/>
    <property type="molecule type" value="Genomic_DNA"/>
</dbReference>
<evidence type="ECO:0000313" key="3">
    <source>
        <dbReference type="Proteomes" id="UP001610818"/>
    </source>
</evidence>
<evidence type="ECO:0000256" key="1">
    <source>
        <dbReference type="SAM" id="SignalP"/>
    </source>
</evidence>